<feature type="transmembrane region" description="Helical" evidence="6">
    <location>
        <begin position="242"/>
        <end position="261"/>
    </location>
</feature>
<name>A0ABU0FUR3_9BACI</name>
<comment type="similarity">
    <text evidence="2">Belongs to the TMEM19 family.</text>
</comment>
<feature type="transmembrane region" description="Helical" evidence="6">
    <location>
        <begin position="31"/>
        <end position="62"/>
    </location>
</feature>
<dbReference type="PANTHER" id="PTHR13353">
    <property type="entry name" value="TRANSMEMBRANE PROTEIN 19"/>
    <property type="match status" value="1"/>
</dbReference>
<keyword evidence="8" id="KW-1185">Reference proteome</keyword>
<evidence type="ECO:0000256" key="5">
    <source>
        <dbReference type="ARBA" id="ARBA00023136"/>
    </source>
</evidence>
<gene>
    <name evidence="7" type="ORF">J2S25_001862</name>
</gene>
<reference evidence="7 8" key="1">
    <citation type="submission" date="2023-07" db="EMBL/GenBank/DDBJ databases">
        <title>Genomic Encyclopedia of Type Strains, Phase IV (KMG-IV): sequencing the most valuable type-strain genomes for metagenomic binning, comparative biology and taxonomic classification.</title>
        <authorList>
            <person name="Goeker M."/>
        </authorList>
    </citation>
    <scope>NUCLEOTIDE SEQUENCE [LARGE SCALE GENOMIC DNA]</scope>
    <source>
        <strain evidence="7 8">DSM 19598</strain>
    </source>
</reference>
<proteinExistence type="inferred from homology"/>
<organism evidence="7 8">
    <name type="scientific">Mesobacillus stamsii</name>
    <dbReference type="NCBI Taxonomy" id="225347"/>
    <lineage>
        <taxon>Bacteria</taxon>
        <taxon>Bacillati</taxon>
        <taxon>Bacillota</taxon>
        <taxon>Bacilli</taxon>
        <taxon>Bacillales</taxon>
        <taxon>Bacillaceae</taxon>
        <taxon>Mesobacillus</taxon>
    </lineage>
</organism>
<evidence type="ECO:0000256" key="3">
    <source>
        <dbReference type="ARBA" id="ARBA00022692"/>
    </source>
</evidence>
<keyword evidence="5 6" id="KW-0472">Membrane</keyword>
<dbReference type="EMBL" id="JAUSUN010000009">
    <property type="protein sequence ID" value="MDQ0413657.1"/>
    <property type="molecule type" value="Genomic_DNA"/>
</dbReference>
<evidence type="ECO:0000313" key="7">
    <source>
        <dbReference type="EMBL" id="MDQ0413657.1"/>
    </source>
</evidence>
<dbReference type="RefSeq" id="WP_307191746.1">
    <property type="nucleotide sequence ID" value="NZ_JAUSUN010000009.1"/>
</dbReference>
<dbReference type="PANTHER" id="PTHR13353:SF5">
    <property type="entry name" value="TRANSMEMBRANE PROTEIN 19"/>
    <property type="match status" value="1"/>
</dbReference>
<evidence type="ECO:0000256" key="2">
    <source>
        <dbReference type="ARBA" id="ARBA00009012"/>
    </source>
</evidence>
<evidence type="ECO:0000256" key="1">
    <source>
        <dbReference type="ARBA" id="ARBA00004141"/>
    </source>
</evidence>
<comment type="subcellular location">
    <subcellularLocation>
        <location evidence="1">Membrane</location>
        <topology evidence="1">Multi-pass membrane protein</topology>
    </subcellularLocation>
</comment>
<comment type="caution">
    <text evidence="7">The sequence shown here is derived from an EMBL/GenBank/DDBJ whole genome shotgun (WGS) entry which is preliminary data.</text>
</comment>
<dbReference type="Pfam" id="PF01940">
    <property type="entry name" value="DUF92"/>
    <property type="match status" value="1"/>
</dbReference>
<dbReference type="InterPro" id="IPR002794">
    <property type="entry name" value="DUF92_TMEM19"/>
</dbReference>
<evidence type="ECO:0000256" key="4">
    <source>
        <dbReference type="ARBA" id="ARBA00022989"/>
    </source>
</evidence>
<dbReference type="Proteomes" id="UP001242313">
    <property type="component" value="Unassembled WGS sequence"/>
</dbReference>
<evidence type="ECO:0000256" key="6">
    <source>
        <dbReference type="SAM" id="Phobius"/>
    </source>
</evidence>
<accession>A0ABU0FUR3</accession>
<evidence type="ECO:0000313" key="8">
    <source>
        <dbReference type="Proteomes" id="UP001242313"/>
    </source>
</evidence>
<sequence length="262" mass="27367">MEIDQVFIIGFIAVVASVSAYFQLLKPSGAIAAFLTGVFIWAGFGIKGLILLGVFFLTSSLLSKYKSHRKQQLSELHQKGAARDWAQVAANGGTAALAGLGNFLLPDPIWTIVLASSLASANGDTWASELGVLSKVQPLSVKSFKRVPTGTSGAISAVGTAAAAVGSLLIALTAASLFPLGPGWTGIIFLLGVVGTMIDTFLGAYLQAEFACVTCNRLTEKTIHCSLPTRHVSGIVKLDNDAVNFLSCFTAALAGIVLYIIF</sequence>
<feature type="transmembrane region" description="Helical" evidence="6">
    <location>
        <begin position="7"/>
        <end position="25"/>
    </location>
</feature>
<protein>
    <submittedName>
        <fullName evidence="7">Uncharacterized protein (TIGR00297 family)</fullName>
    </submittedName>
</protein>
<keyword evidence="4 6" id="KW-1133">Transmembrane helix</keyword>
<feature type="transmembrane region" description="Helical" evidence="6">
    <location>
        <begin position="184"/>
        <end position="206"/>
    </location>
</feature>
<keyword evidence="3 6" id="KW-0812">Transmembrane</keyword>
<feature type="transmembrane region" description="Helical" evidence="6">
    <location>
        <begin position="154"/>
        <end position="178"/>
    </location>
</feature>